<sequence>MDKKLCYIFSAVFIIAGSIIYTFERAISYFVWIGEMNAASITGSFPSQPELNPLFSNAFFLIFILLGLAFFVFGYKKN</sequence>
<keyword evidence="1" id="KW-1133">Transmembrane helix</keyword>
<evidence type="ECO:0000313" key="3">
    <source>
        <dbReference type="Proteomes" id="UP000013520"/>
    </source>
</evidence>
<organism evidence="2 3">
    <name type="scientific">Desulfoscipio gibsoniae DSM 7213</name>
    <dbReference type="NCBI Taxonomy" id="767817"/>
    <lineage>
        <taxon>Bacteria</taxon>
        <taxon>Bacillati</taxon>
        <taxon>Bacillota</taxon>
        <taxon>Clostridia</taxon>
        <taxon>Eubacteriales</taxon>
        <taxon>Desulfallaceae</taxon>
        <taxon>Desulfoscipio</taxon>
    </lineage>
</organism>
<feature type="transmembrane region" description="Helical" evidence="1">
    <location>
        <begin position="54"/>
        <end position="75"/>
    </location>
</feature>
<dbReference type="AlphaFoldDB" id="R4KLK6"/>
<keyword evidence="3" id="KW-1185">Reference proteome</keyword>
<dbReference type="Proteomes" id="UP000013520">
    <property type="component" value="Chromosome"/>
</dbReference>
<dbReference type="HOGENOM" id="CLU_2616226_0_0_9"/>
<feature type="transmembrane region" description="Helical" evidence="1">
    <location>
        <begin position="7"/>
        <end position="34"/>
    </location>
</feature>
<keyword evidence="1" id="KW-0812">Transmembrane</keyword>
<name>R4KLK6_9FIRM</name>
<dbReference type="OrthoDB" id="2476515at2"/>
<proteinExistence type="predicted"/>
<dbReference type="eggNOG" id="ENOG503242D">
    <property type="taxonomic scope" value="Bacteria"/>
</dbReference>
<gene>
    <name evidence="2" type="ORF">Desgi_3087</name>
</gene>
<evidence type="ECO:0000256" key="1">
    <source>
        <dbReference type="SAM" id="Phobius"/>
    </source>
</evidence>
<dbReference type="EMBL" id="CP003273">
    <property type="protein sequence ID" value="AGL02457.1"/>
    <property type="molecule type" value="Genomic_DNA"/>
</dbReference>
<evidence type="ECO:0000313" key="2">
    <source>
        <dbReference type="EMBL" id="AGL02457.1"/>
    </source>
</evidence>
<accession>R4KLK6</accession>
<protein>
    <submittedName>
        <fullName evidence="2">Uncharacterized protein</fullName>
    </submittedName>
</protein>
<dbReference type="RefSeq" id="WP_006520668.1">
    <property type="nucleotide sequence ID" value="NC_021184.1"/>
</dbReference>
<reference evidence="2 3" key="1">
    <citation type="submission" date="2012-01" db="EMBL/GenBank/DDBJ databases">
        <title>Complete sequence of Desulfotomaculum gibsoniae DSM 7213.</title>
        <authorList>
            <consortium name="US DOE Joint Genome Institute"/>
            <person name="Lucas S."/>
            <person name="Han J."/>
            <person name="Lapidus A."/>
            <person name="Cheng J.-F."/>
            <person name="Goodwin L."/>
            <person name="Pitluck S."/>
            <person name="Peters L."/>
            <person name="Ovchinnikova G."/>
            <person name="Teshima H."/>
            <person name="Detter J.C."/>
            <person name="Han C."/>
            <person name="Tapia R."/>
            <person name="Land M."/>
            <person name="Hauser L."/>
            <person name="Kyrpides N."/>
            <person name="Ivanova N."/>
            <person name="Pagani I."/>
            <person name="Parshina S."/>
            <person name="Plugge C."/>
            <person name="Muyzer G."/>
            <person name="Kuever J."/>
            <person name="Ivanova A."/>
            <person name="Nazina T."/>
            <person name="Klenk H.-P."/>
            <person name="Brambilla E."/>
            <person name="Spring S."/>
            <person name="Stams A.F."/>
            <person name="Woyke T."/>
        </authorList>
    </citation>
    <scope>NUCLEOTIDE SEQUENCE [LARGE SCALE GENOMIC DNA]</scope>
    <source>
        <strain evidence="2 3">DSM 7213</strain>
    </source>
</reference>
<keyword evidence="1" id="KW-0472">Membrane</keyword>
<dbReference type="KEGG" id="dgi:Desgi_3087"/>